<comment type="cofactor">
    <cofactor evidence="1">
        <name>FAD</name>
        <dbReference type="ChEBI" id="CHEBI:57692"/>
    </cofactor>
</comment>
<proteinExistence type="inferred from homology"/>
<dbReference type="EC" id="1.4.99.6" evidence="8"/>
<evidence type="ECO:0000256" key="1">
    <source>
        <dbReference type="ARBA" id="ARBA00001974"/>
    </source>
</evidence>
<dbReference type="Proteomes" id="UP000182306">
    <property type="component" value="Plasmid B"/>
</dbReference>
<comment type="similarity">
    <text evidence="2">Belongs to the DadA oxidoreductase family.</text>
</comment>
<dbReference type="FunFam" id="3.50.50.60:FF:000020">
    <property type="entry name" value="D-amino acid dehydrogenase"/>
    <property type="match status" value="1"/>
</dbReference>
<evidence type="ECO:0000256" key="3">
    <source>
        <dbReference type="ARBA" id="ARBA00022630"/>
    </source>
</evidence>
<dbReference type="Gene3D" id="3.50.50.60">
    <property type="entry name" value="FAD/NAD(P)-binding domain"/>
    <property type="match status" value="1"/>
</dbReference>
<dbReference type="SUPFAM" id="SSF51905">
    <property type="entry name" value="FAD/NAD(P)-binding domain"/>
    <property type="match status" value="1"/>
</dbReference>
<feature type="domain" description="FAD dependent oxidoreductase" evidence="7">
    <location>
        <begin position="5"/>
        <end position="130"/>
    </location>
</feature>
<name>A0A1L3LTK0_9HYPH</name>
<evidence type="ECO:0000256" key="2">
    <source>
        <dbReference type="ARBA" id="ARBA00009410"/>
    </source>
</evidence>
<dbReference type="Pfam" id="PF01266">
    <property type="entry name" value="DAO"/>
    <property type="match status" value="1"/>
</dbReference>
<protein>
    <submittedName>
        <fullName evidence="8">D-amino acid dehydrogenase small subunit DadA</fullName>
        <ecNumber evidence="8">1.4.99.6</ecNumber>
    </submittedName>
</protein>
<geneLocation type="plasmid" evidence="8 9">
    <name>B</name>
</geneLocation>
<evidence type="ECO:0000256" key="6">
    <source>
        <dbReference type="ARBA" id="ARBA00047884"/>
    </source>
</evidence>
<accession>A0A1L3LTK0</accession>
<evidence type="ECO:0000256" key="4">
    <source>
        <dbReference type="ARBA" id="ARBA00022827"/>
    </source>
</evidence>
<dbReference type="KEGG" id="same:SAMCFNEI73_pB0204"/>
<dbReference type="EMBL" id="CP013109">
    <property type="protein sequence ID" value="APG93402.1"/>
    <property type="molecule type" value="Genomic_DNA"/>
</dbReference>
<dbReference type="InterPro" id="IPR036188">
    <property type="entry name" value="FAD/NAD-bd_sf"/>
</dbReference>
<keyword evidence="9" id="KW-1185">Reference proteome</keyword>
<organism evidence="8 9">
    <name type="scientific">Sinorhizobium americanum</name>
    <dbReference type="NCBI Taxonomy" id="194963"/>
    <lineage>
        <taxon>Bacteria</taxon>
        <taxon>Pseudomonadati</taxon>
        <taxon>Pseudomonadota</taxon>
        <taxon>Alphaproteobacteria</taxon>
        <taxon>Hyphomicrobiales</taxon>
        <taxon>Rhizobiaceae</taxon>
        <taxon>Sinorhizobium/Ensifer group</taxon>
        <taxon>Sinorhizobium</taxon>
    </lineage>
</organism>
<keyword evidence="4" id="KW-0274">FAD</keyword>
<reference evidence="8 9" key="1">
    <citation type="submission" date="2015-10" db="EMBL/GenBank/DDBJ databases">
        <title>Genomic differences between typical nodule nitrogen-fixing rhizobial strains and those coming from bean seeds.</title>
        <authorList>
            <person name="Peralta H."/>
            <person name="Aguilar-Vera A."/>
            <person name="Diaz R."/>
            <person name="Mora Y."/>
            <person name="Martinez-Batallar G."/>
            <person name="Salazar E."/>
            <person name="Vargas-Lagunas C."/>
            <person name="Encarnacion S."/>
            <person name="Girard L."/>
            <person name="Mora J."/>
        </authorList>
    </citation>
    <scope>NUCLEOTIDE SEQUENCE [LARGE SCALE GENOMIC DNA]</scope>
    <source>
        <strain evidence="8 9">CFNEI 73</strain>
        <plasmid evidence="8 9">B</plasmid>
    </source>
</reference>
<keyword evidence="8" id="KW-0614">Plasmid</keyword>
<gene>
    <name evidence="8" type="primary">dadA</name>
    <name evidence="8" type="ORF">SAMCFNEI73_pB0204</name>
</gene>
<evidence type="ECO:0000313" key="8">
    <source>
        <dbReference type="EMBL" id="APG93402.1"/>
    </source>
</evidence>
<keyword evidence="3" id="KW-0285">Flavoprotein</keyword>
<comment type="catalytic activity">
    <reaction evidence="6">
        <text>a D-alpha-amino acid + A + H2O = a 2-oxocarboxylate + AH2 + NH4(+)</text>
        <dbReference type="Rhea" id="RHEA:18125"/>
        <dbReference type="ChEBI" id="CHEBI:13193"/>
        <dbReference type="ChEBI" id="CHEBI:15377"/>
        <dbReference type="ChEBI" id="CHEBI:17499"/>
        <dbReference type="ChEBI" id="CHEBI:28938"/>
        <dbReference type="ChEBI" id="CHEBI:35179"/>
        <dbReference type="ChEBI" id="CHEBI:59871"/>
    </reaction>
</comment>
<sequence length="132" mass="14440">MGNVKVVVLGSGIVGFTSAYQLAKAGHAVTVIDRQPGPALETSFANAGQISFGYCSRWAAPGIPLKALKWLFMEHAPLILRPKFDAAMLSWLLRMLSNCTSERYAINKSRMLRLANYSRLALAELRNETGLA</sequence>
<dbReference type="AlphaFoldDB" id="A0A1L3LTK0"/>
<keyword evidence="5 8" id="KW-0560">Oxidoreductase</keyword>
<evidence type="ECO:0000313" key="9">
    <source>
        <dbReference type="Proteomes" id="UP000182306"/>
    </source>
</evidence>
<dbReference type="GO" id="GO:0008718">
    <property type="term" value="F:D-amino-acid dehydrogenase activity"/>
    <property type="evidence" value="ECO:0007669"/>
    <property type="project" value="RHEA"/>
</dbReference>
<dbReference type="InterPro" id="IPR006076">
    <property type="entry name" value="FAD-dep_OxRdtase"/>
</dbReference>
<evidence type="ECO:0000259" key="7">
    <source>
        <dbReference type="Pfam" id="PF01266"/>
    </source>
</evidence>
<evidence type="ECO:0000256" key="5">
    <source>
        <dbReference type="ARBA" id="ARBA00023002"/>
    </source>
</evidence>